<dbReference type="GeneID" id="9499603"/>
<protein>
    <recommendedName>
        <fullName evidence="1">DUF4350 domain-containing protein</fullName>
    </recommendedName>
</protein>
<dbReference type="Proteomes" id="UP000000346">
    <property type="component" value="Chromosome"/>
</dbReference>
<dbReference type="RefSeq" id="WP_013267264.1">
    <property type="nucleotide sequence ID" value="NC_014374.1"/>
</dbReference>
<dbReference type="InParanoid" id="D9Q364"/>
<dbReference type="KEGG" id="asc:ASAC_1347"/>
<evidence type="ECO:0000313" key="2">
    <source>
        <dbReference type="EMBL" id="ADL19752.1"/>
    </source>
</evidence>
<accession>D9Q364</accession>
<name>D9Q364_ACIS3</name>
<keyword evidence="3" id="KW-1185">Reference proteome</keyword>
<evidence type="ECO:0000259" key="1">
    <source>
        <dbReference type="Pfam" id="PF14258"/>
    </source>
</evidence>
<dbReference type="HOGENOM" id="CLU_904895_0_0_2"/>
<organism evidence="2 3">
    <name type="scientific">Acidilobus saccharovorans (strain DSM 16705 / JCM 18335 / VKM B-2471 / 345-15)</name>
    <dbReference type="NCBI Taxonomy" id="666510"/>
    <lineage>
        <taxon>Archaea</taxon>
        <taxon>Thermoproteota</taxon>
        <taxon>Thermoprotei</taxon>
        <taxon>Acidilobales</taxon>
        <taxon>Acidilobaceae</taxon>
        <taxon>Acidilobus</taxon>
    </lineage>
</organism>
<reference evidence="2 3" key="1">
    <citation type="journal article" date="2010" name="Appl. Environ. Microbiol.">
        <title>The genome sequence of the crenarchaeon Acidilobus saccharovorans supports a new order, Acidilobales, and suggests an important ecological role in terrestrial acidic hot springs.</title>
        <authorList>
            <person name="Mardanov A.V."/>
            <person name="Svetlitchnyi V.A."/>
            <person name="Beletsky A.V."/>
            <person name="Prokofeva M.I."/>
            <person name="Bonch-Osmolovskaya E.A."/>
            <person name="Ravin N.V."/>
            <person name="Skryabin K.G."/>
        </authorList>
    </citation>
    <scope>NUCLEOTIDE SEQUENCE [LARGE SCALE GENOMIC DNA]</scope>
    <source>
        <strain evidence="3">DSM 16705 / JCM 18335 / VKM B-2471 / 345-15</strain>
    </source>
</reference>
<evidence type="ECO:0000313" key="3">
    <source>
        <dbReference type="Proteomes" id="UP000000346"/>
    </source>
</evidence>
<feature type="domain" description="DUF4350" evidence="1">
    <location>
        <begin position="44"/>
        <end position="208"/>
    </location>
</feature>
<dbReference type="STRING" id="666510.ASAC_1347"/>
<proteinExistence type="predicted"/>
<dbReference type="AlphaFoldDB" id="D9Q364"/>
<gene>
    <name evidence="2" type="ordered locus">ASAC_1347</name>
</gene>
<dbReference type="InterPro" id="IPR025646">
    <property type="entry name" value="DUF4350"/>
</dbReference>
<dbReference type="EMBL" id="CP001742">
    <property type="protein sequence ID" value="ADL19752.1"/>
    <property type="molecule type" value="Genomic_DNA"/>
</dbReference>
<dbReference type="eggNOG" id="arCOG01314">
    <property type="taxonomic scope" value="Archaea"/>
</dbReference>
<dbReference type="Pfam" id="PF14258">
    <property type="entry name" value="DUF4350"/>
    <property type="match status" value="1"/>
</dbReference>
<sequence length="307" mass="32422">MKLRAPLGYIALGLALAVAVGLAIGASWGHQPGSSLARVVNLVPIPQPGDLLNGRATVAIVVDPELRPTAGEASSLREFLYMGGRLIVIGSGAGVNELLRSLNSNITVAEGVVVNPTINAGTPLAPLATFRNFTIALFNASPLELGPGAEPLIEVPPNSRILVNGTLEGNGSYVVAAYQQVGAGKLIVISDPYIASGGLLSQADNSNALKLLINSTDAYLVEFLWLSPPLQVFAQETLHFVRSLEGQALVALLLTAVVVLYHARPPTAEEVEDEVDALLRLHPDWDREKLIEIARERSLPDGQSDEG</sequence>